<evidence type="ECO:0000313" key="1">
    <source>
        <dbReference type="EMBL" id="CAB4704070.1"/>
    </source>
</evidence>
<reference evidence="1" key="1">
    <citation type="submission" date="2020-05" db="EMBL/GenBank/DDBJ databases">
        <authorList>
            <person name="Chiriac C."/>
            <person name="Salcher M."/>
            <person name="Ghai R."/>
            <person name="Kavagutti S V."/>
        </authorList>
    </citation>
    <scope>NUCLEOTIDE SEQUENCE</scope>
</reference>
<proteinExistence type="predicted"/>
<gene>
    <name evidence="1" type="ORF">UFOPK2366_01411</name>
</gene>
<dbReference type="AlphaFoldDB" id="A0A6J6PWX7"/>
<accession>A0A6J6PWX7</accession>
<dbReference type="EMBL" id="CAEZXM010000284">
    <property type="protein sequence ID" value="CAB4704070.1"/>
    <property type="molecule type" value="Genomic_DNA"/>
</dbReference>
<sequence length="67" mass="7279">MIGFGVQARERHIRIASPCAGESAGEIVFFGEQILGSVAHAPWLDEHHFAGGRQHIGEQLIGFGEPR</sequence>
<name>A0A6J6PWX7_9ZZZZ</name>
<protein>
    <submittedName>
        <fullName evidence="1">Unannotated protein</fullName>
    </submittedName>
</protein>
<organism evidence="1">
    <name type="scientific">freshwater metagenome</name>
    <dbReference type="NCBI Taxonomy" id="449393"/>
    <lineage>
        <taxon>unclassified sequences</taxon>
        <taxon>metagenomes</taxon>
        <taxon>ecological metagenomes</taxon>
    </lineage>
</organism>